<gene>
    <name evidence="5" type="ORF">OTSGILL_1337</name>
</gene>
<name>A0A0F3MDL3_ORITS</name>
<evidence type="ECO:0000313" key="5">
    <source>
        <dbReference type="EMBL" id="KJV52639.1"/>
    </source>
</evidence>
<evidence type="ECO:0000313" key="6">
    <source>
        <dbReference type="Proteomes" id="UP000033769"/>
    </source>
</evidence>
<dbReference type="PANTHER" id="PTHR30386:SF26">
    <property type="entry name" value="TRANSPORT PROTEIN COMB"/>
    <property type="match status" value="1"/>
</dbReference>
<evidence type="ECO:0000256" key="3">
    <source>
        <dbReference type="ARBA" id="ARBA00022989"/>
    </source>
</evidence>
<keyword evidence="2" id="KW-0812">Transmembrane</keyword>
<keyword evidence="4" id="KW-0472">Membrane</keyword>
<evidence type="ECO:0000256" key="2">
    <source>
        <dbReference type="ARBA" id="ARBA00022692"/>
    </source>
</evidence>
<comment type="caution">
    <text evidence="5">The sequence shown here is derived from an EMBL/GenBank/DDBJ whole genome shotgun (WGS) entry which is preliminary data.</text>
</comment>
<dbReference type="AlphaFoldDB" id="A0A0F3MDL3"/>
<accession>A0A0F3MDL3</accession>
<comment type="subcellular location">
    <subcellularLocation>
        <location evidence="1">Membrane</location>
        <topology evidence="1">Single-pass membrane protein</topology>
    </subcellularLocation>
</comment>
<proteinExistence type="predicted"/>
<sequence length="118" mass="13021">MLVEESSLVGNIIITELEINSTQQDIERTKSEAIDRTLSELKEVEHAVIEAQESYNSLIDILSRTLVKSPVDGIIKVLDVNTQGGVIGSGQRIAEITPSNDSLIIKAKILKRILIQLR</sequence>
<dbReference type="GO" id="GO:0016020">
    <property type="term" value="C:membrane"/>
    <property type="evidence" value="ECO:0007669"/>
    <property type="project" value="UniProtKB-SubCell"/>
</dbReference>
<dbReference type="Gene3D" id="2.40.50.100">
    <property type="match status" value="1"/>
</dbReference>
<organism evidence="5 6">
    <name type="scientific">Orientia tsutsugamushi str. Gilliam</name>
    <dbReference type="NCBI Taxonomy" id="1359184"/>
    <lineage>
        <taxon>Bacteria</taxon>
        <taxon>Pseudomonadati</taxon>
        <taxon>Pseudomonadota</taxon>
        <taxon>Alphaproteobacteria</taxon>
        <taxon>Rickettsiales</taxon>
        <taxon>Rickettsiaceae</taxon>
        <taxon>Rickettsieae</taxon>
        <taxon>Orientia</taxon>
    </lineage>
</organism>
<dbReference type="Proteomes" id="UP000033769">
    <property type="component" value="Unassembled WGS sequence"/>
</dbReference>
<reference evidence="5 6" key="1">
    <citation type="submission" date="2015-02" db="EMBL/GenBank/DDBJ databases">
        <title>Genome Sequencing of Rickettsiales.</title>
        <authorList>
            <person name="Daugherty S.C."/>
            <person name="Su Q."/>
            <person name="Abolude K."/>
            <person name="Beier-Sexton M."/>
            <person name="Carlyon J.A."/>
            <person name="Carter R."/>
            <person name="Day N.P."/>
            <person name="Dumler S.J."/>
            <person name="Dyachenko V."/>
            <person name="Godinez A."/>
            <person name="Kurtti T.J."/>
            <person name="Lichay M."/>
            <person name="Mullins K.E."/>
            <person name="Ott S."/>
            <person name="Pappas-Brown V."/>
            <person name="Paris D.H."/>
            <person name="Patel P."/>
            <person name="Richards A.L."/>
            <person name="Sadzewicz L."/>
            <person name="Sears K."/>
            <person name="Seidman D."/>
            <person name="Sengamalay N."/>
            <person name="Stenos J."/>
            <person name="Tallon L.J."/>
            <person name="Vincent G."/>
            <person name="Fraser C.M."/>
            <person name="Munderloh U."/>
            <person name="Dunning-Hotopp J.C."/>
        </authorList>
    </citation>
    <scope>NUCLEOTIDE SEQUENCE [LARGE SCALE GENOMIC DNA]</scope>
    <source>
        <strain evidence="5 6">Gilliam</strain>
    </source>
</reference>
<dbReference type="InterPro" id="IPR050739">
    <property type="entry name" value="MFP"/>
</dbReference>
<dbReference type="PANTHER" id="PTHR30386">
    <property type="entry name" value="MEMBRANE FUSION SUBUNIT OF EMRAB-TOLC MULTIDRUG EFFLUX PUMP"/>
    <property type="match status" value="1"/>
</dbReference>
<evidence type="ECO:0000256" key="4">
    <source>
        <dbReference type="ARBA" id="ARBA00023136"/>
    </source>
</evidence>
<keyword evidence="3" id="KW-1133">Transmembrane helix</keyword>
<evidence type="ECO:0000256" key="1">
    <source>
        <dbReference type="ARBA" id="ARBA00004167"/>
    </source>
</evidence>
<dbReference type="EMBL" id="LANO01000019">
    <property type="protein sequence ID" value="KJV52639.1"/>
    <property type="molecule type" value="Genomic_DNA"/>
</dbReference>
<protein>
    <submittedName>
        <fullName evidence="5">HlyD secretion family protein</fullName>
    </submittedName>
</protein>
<dbReference type="PATRIC" id="fig|1359184.3.peg.629"/>